<dbReference type="STRING" id="1120980.GCA_000745955_00209"/>
<organism evidence="2 3">
    <name type="scientific">Alysiella crassa</name>
    <dbReference type="NCBI Taxonomy" id="153491"/>
    <lineage>
        <taxon>Bacteria</taxon>
        <taxon>Pseudomonadati</taxon>
        <taxon>Pseudomonadota</taxon>
        <taxon>Betaproteobacteria</taxon>
        <taxon>Neisseriales</taxon>
        <taxon>Neisseriaceae</taxon>
        <taxon>Alysiella</taxon>
    </lineage>
</organism>
<dbReference type="InterPro" id="IPR035965">
    <property type="entry name" value="PAS-like_dom_sf"/>
</dbReference>
<dbReference type="Gene3D" id="3.30.450.20">
    <property type="entry name" value="PAS domain"/>
    <property type="match status" value="1"/>
</dbReference>
<reference evidence="2 3" key="1">
    <citation type="submission" date="2018-06" db="EMBL/GenBank/DDBJ databases">
        <authorList>
            <consortium name="Pathogen Informatics"/>
            <person name="Doyle S."/>
        </authorList>
    </citation>
    <scope>NUCLEOTIDE SEQUENCE [LARGE SCALE GENOMIC DNA]</scope>
    <source>
        <strain evidence="2 3">NCTC10283</strain>
    </source>
</reference>
<dbReference type="EMBL" id="UFSO01000003">
    <property type="protein sequence ID" value="SSY80900.1"/>
    <property type="molecule type" value="Genomic_DNA"/>
</dbReference>
<dbReference type="CDD" id="cd00130">
    <property type="entry name" value="PAS"/>
    <property type="match status" value="1"/>
</dbReference>
<dbReference type="Proteomes" id="UP000254209">
    <property type="component" value="Unassembled WGS sequence"/>
</dbReference>
<dbReference type="RefSeq" id="WP_034290710.1">
    <property type="nucleotide sequence ID" value="NZ_CP091519.2"/>
</dbReference>
<accession>A0A376BVC3</accession>
<evidence type="ECO:0000313" key="2">
    <source>
        <dbReference type="EMBL" id="SSY80900.1"/>
    </source>
</evidence>
<gene>
    <name evidence="2" type="primary">aer_2</name>
    <name evidence="2" type="ORF">NCTC10283_02464</name>
</gene>
<feature type="domain" description="PAS" evidence="1">
    <location>
        <begin position="55"/>
        <end position="90"/>
    </location>
</feature>
<dbReference type="Pfam" id="PF08447">
    <property type="entry name" value="PAS_3"/>
    <property type="match status" value="1"/>
</dbReference>
<dbReference type="InterPro" id="IPR000014">
    <property type="entry name" value="PAS"/>
</dbReference>
<dbReference type="NCBIfam" id="TIGR00229">
    <property type="entry name" value="sensory_box"/>
    <property type="match status" value="1"/>
</dbReference>
<evidence type="ECO:0000259" key="1">
    <source>
        <dbReference type="PROSITE" id="PS50112"/>
    </source>
</evidence>
<name>A0A376BVC3_9NEIS</name>
<dbReference type="SUPFAM" id="SSF55785">
    <property type="entry name" value="PYP-like sensor domain (PAS domain)"/>
    <property type="match status" value="1"/>
</dbReference>
<dbReference type="OrthoDB" id="9806477at2"/>
<dbReference type="PROSITE" id="PS50112">
    <property type="entry name" value="PAS"/>
    <property type="match status" value="1"/>
</dbReference>
<sequence length="169" mass="19576">MNFTPERHAQPVMPIPNEPYRSTQLVNFYGESYTAHMTEREVMFPDGCLITSCTDLNGYITHANEAFVIMSGWQREELIGMPHSILRHPDMPKVAFADLWATLQRGEKWHGYVKNLRKDGAFYWVHATVIPNIRHGVVKGYTSVRRKPSREKIAELSQLYAVWLAEEKK</sequence>
<proteinExistence type="predicted"/>
<dbReference type="AlphaFoldDB" id="A0A376BVC3"/>
<dbReference type="InterPro" id="IPR013655">
    <property type="entry name" value="PAS_fold_3"/>
</dbReference>
<evidence type="ECO:0000313" key="3">
    <source>
        <dbReference type="Proteomes" id="UP000254209"/>
    </source>
</evidence>
<keyword evidence="3" id="KW-1185">Reference proteome</keyword>
<keyword evidence="2" id="KW-0675">Receptor</keyword>
<protein>
    <submittedName>
        <fullName evidence="2">Aerotaxis receptor</fullName>
    </submittedName>
</protein>